<gene>
    <name evidence="1" type="ORF">CH379_004690</name>
    <name evidence="2" type="ORF">CH379_10355</name>
</gene>
<dbReference type="EMBL" id="NPEF02000004">
    <property type="protein sequence ID" value="MDV6234924.1"/>
    <property type="molecule type" value="Genomic_DNA"/>
</dbReference>
<evidence type="ECO:0000313" key="2">
    <source>
        <dbReference type="EMBL" id="PJZ92962.1"/>
    </source>
</evidence>
<dbReference type="AlphaFoldDB" id="A0A2N0B8T6"/>
<accession>A0A2N0BK87</accession>
<evidence type="ECO:0000313" key="3">
    <source>
        <dbReference type="Proteomes" id="UP000232122"/>
    </source>
</evidence>
<proteinExistence type="predicted"/>
<dbReference type="RefSeq" id="WP_100747192.1">
    <property type="nucleotide sequence ID" value="NZ_NPEF02000004.1"/>
</dbReference>
<accession>A0A2N0B8T6</accession>
<evidence type="ECO:0000313" key="1">
    <source>
        <dbReference type="EMBL" id="MDV6234924.1"/>
    </source>
</evidence>
<reference evidence="1 3" key="2">
    <citation type="journal article" date="2018" name="Microb. Genom.">
        <title>Deciphering the unexplored Leptospira diversity from soils uncovers genomic evolution to virulence.</title>
        <authorList>
            <person name="Thibeaux R."/>
            <person name="Iraola G."/>
            <person name="Ferres I."/>
            <person name="Bierque E."/>
            <person name="Girault D."/>
            <person name="Soupe-Gilbert M.E."/>
            <person name="Picardeau M."/>
            <person name="Goarant C."/>
        </authorList>
    </citation>
    <scope>NUCLEOTIDE SEQUENCE [LARGE SCALE GENOMIC DNA]</scope>
    <source>
        <strain evidence="1 3">ATI7-C-A5</strain>
    </source>
</reference>
<protein>
    <submittedName>
        <fullName evidence="2">Uncharacterized protein</fullName>
    </submittedName>
</protein>
<organism evidence="2">
    <name type="scientific">Leptospira ellisii</name>
    <dbReference type="NCBI Taxonomy" id="2023197"/>
    <lineage>
        <taxon>Bacteria</taxon>
        <taxon>Pseudomonadati</taxon>
        <taxon>Spirochaetota</taxon>
        <taxon>Spirochaetia</taxon>
        <taxon>Leptospirales</taxon>
        <taxon>Leptospiraceae</taxon>
        <taxon>Leptospira</taxon>
    </lineage>
</organism>
<reference evidence="2" key="1">
    <citation type="submission" date="2017-07" db="EMBL/GenBank/DDBJ databases">
        <title>Leptospira spp. isolated from tropical soils.</title>
        <authorList>
            <person name="Thibeaux R."/>
            <person name="Iraola G."/>
            <person name="Ferres I."/>
            <person name="Bierque E."/>
            <person name="Girault D."/>
            <person name="Soupe-Gilbert M.-E."/>
            <person name="Picardeau M."/>
            <person name="Goarant C."/>
        </authorList>
    </citation>
    <scope>NUCLEOTIDE SEQUENCE [LARGE SCALE GENOMIC DNA]</scope>
    <source>
        <strain evidence="2">ATI7-C-A5</strain>
    </source>
</reference>
<keyword evidence="3" id="KW-1185">Reference proteome</keyword>
<comment type="caution">
    <text evidence="2">The sequence shown here is derived from an EMBL/GenBank/DDBJ whole genome shotgun (WGS) entry which is preliminary data.</text>
</comment>
<sequence>MFLILQNCVTITKEHRTAFESSALKAKNTLDSLPVKYKDPFIDLESEIKLMTPDFDYLSKKVVADKSYFVYFSSTPERIIEHSIALRSKLLSLVSRFIPETIPVDFQKGKPSAIRKKEWGNTLFESRKNAYYFDRFSDQLVGFIEEELKTANKHTEIAVSVITTALKLYGASTNQSEVFQSISDVIKKKSIESKDMKVFSEALSKGIIAKKEKDLDKKMKLYSDFFSLNRSNASLGPLNAAVETKFKDDKQKIQDSKRIIQEIAMQMFLTAADQNNTSDEPVLYFTEYQKNL</sequence>
<dbReference type="Proteomes" id="UP000232122">
    <property type="component" value="Unassembled WGS sequence"/>
</dbReference>
<reference evidence="1" key="3">
    <citation type="submission" date="2023-10" db="EMBL/GenBank/DDBJ databases">
        <authorList>
            <person name="Picardeau M."/>
            <person name="Thibeaux R."/>
        </authorList>
    </citation>
    <scope>NUCLEOTIDE SEQUENCE</scope>
    <source>
        <strain evidence="1">ATI7-C-A5</strain>
    </source>
</reference>
<name>A0A2N0B8T6_9LEPT</name>
<dbReference type="EMBL" id="NPEF01000092">
    <property type="protein sequence ID" value="PJZ92962.1"/>
    <property type="molecule type" value="Genomic_DNA"/>
</dbReference>